<comment type="pathway">
    <text evidence="1">Cofactor biosynthesis; NAD(+) biosynthesis; nicotinate D-ribonucleotide from nicotinate: step 1/1.</text>
</comment>
<dbReference type="Proteomes" id="UP000008837">
    <property type="component" value="Unassembled WGS sequence"/>
</dbReference>
<evidence type="ECO:0000313" key="10">
    <source>
        <dbReference type="Proteomes" id="UP000008837"/>
    </source>
</evidence>
<keyword evidence="4" id="KW-0597">Phosphoprotein</keyword>
<evidence type="ECO:0000256" key="7">
    <source>
        <dbReference type="ARBA" id="ARBA00048668"/>
    </source>
</evidence>
<keyword evidence="5" id="KW-0436">Ligase</keyword>
<organism evidence="9 10">
    <name type="scientific">Malassezia globosa (strain ATCC MYA-4612 / CBS 7966)</name>
    <name type="common">Dandruff-associated fungus</name>
    <dbReference type="NCBI Taxonomy" id="425265"/>
    <lineage>
        <taxon>Eukaryota</taxon>
        <taxon>Fungi</taxon>
        <taxon>Dikarya</taxon>
        <taxon>Basidiomycota</taxon>
        <taxon>Ustilaginomycotina</taxon>
        <taxon>Malasseziomycetes</taxon>
        <taxon>Malasseziales</taxon>
        <taxon>Malasseziaceae</taxon>
        <taxon>Malassezia</taxon>
    </lineage>
</organism>
<dbReference type="Gene3D" id="3.20.140.10">
    <property type="entry name" value="nicotinate phosphoribosyltransferase"/>
    <property type="match status" value="1"/>
</dbReference>
<dbReference type="InterPro" id="IPR007229">
    <property type="entry name" value="Nic_PRibTrfase-Fam"/>
</dbReference>
<dbReference type="AlphaFoldDB" id="A8Q889"/>
<dbReference type="GO" id="GO:0034355">
    <property type="term" value="P:NAD+ biosynthetic process via the salvage pathway"/>
    <property type="evidence" value="ECO:0007669"/>
    <property type="project" value="TreeGrafter"/>
</dbReference>
<feature type="domain" description="Nicotinate/nicotinamide phosphoribosyltransferase" evidence="8">
    <location>
        <begin position="39"/>
        <end position="285"/>
    </location>
</feature>
<dbReference type="GO" id="GO:0005829">
    <property type="term" value="C:cytosol"/>
    <property type="evidence" value="ECO:0007669"/>
    <property type="project" value="TreeGrafter"/>
</dbReference>
<comment type="catalytic activity">
    <reaction evidence="7">
        <text>5-phospho-alpha-D-ribose 1-diphosphate + nicotinate + ATP + H2O = nicotinate beta-D-ribonucleotide + ADP + phosphate + diphosphate</text>
        <dbReference type="Rhea" id="RHEA:36163"/>
        <dbReference type="ChEBI" id="CHEBI:15377"/>
        <dbReference type="ChEBI" id="CHEBI:30616"/>
        <dbReference type="ChEBI" id="CHEBI:32544"/>
        <dbReference type="ChEBI" id="CHEBI:33019"/>
        <dbReference type="ChEBI" id="CHEBI:43474"/>
        <dbReference type="ChEBI" id="CHEBI:57502"/>
        <dbReference type="ChEBI" id="CHEBI:58017"/>
        <dbReference type="ChEBI" id="CHEBI:456216"/>
        <dbReference type="EC" id="6.3.4.21"/>
    </reaction>
</comment>
<dbReference type="OrthoDB" id="193380at2759"/>
<comment type="caution">
    <text evidence="9">The sequence shown here is derived from an EMBL/GenBank/DDBJ whole genome shotgun (WGS) entry which is preliminary data.</text>
</comment>
<dbReference type="PIRSF" id="PIRSF000484">
    <property type="entry name" value="NAPRT"/>
    <property type="match status" value="1"/>
</dbReference>
<protein>
    <recommendedName>
        <fullName evidence="3">nicotinate phosphoribosyltransferase</fullName>
        <ecNumber evidence="3">6.3.4.21</ecNumber>
    </recommendedName>
</protein>
<keyword evidence="10" id="KW-1185">Reference proteome</keyword>
<evidence type="ECO:0000256" key="4">
    <source>
        <dbReference type="ARBA" id="ARBA00022553"/>
    </source>
</evidence>
<keyword evidence="6" id="KW-0662">Pyridine nucleotide biosynthesis</keyword>
<dbReference type="EC" id="6.3.4.21" evidence="3"/>
<accession>A8Q889</accession>
<dbReference type="InterPro" id="IPR041525">
    <property type="entry name" value="N/Namide_PRibTrfase"/>
</dbReference>
<comment type="similarity">
    <text evidence="2">Belongs to the NAPRTase family.</text>
</comment>
<dbReference type="VEuPathDB" id="FungiDB:MGL_3226"/>
<dbReference type="Pfam" id="PF04095">
    <property type="entry name" value="NAPRTase"/>
    <property type="match status" value="1"/>
</dbReference>
<dbReference type="PANTHER" id="PTHR11098:SF1">
    <property type="entry name" value="NICOTINATE PHOSPHORIBOSYLTRANSFERASE"/>
    <property type="match status" value="1"/>
</dbReference>
<dbReference type="InParanoid" id="A8Q889"/>
<dbReference type="EMBL" id="AAYY01000011">
    <property type="protein sequence ID" value="EDP42468.1"/>
    <property type="molecule type" value="Genomic_DNA"/>
</dbReference>
<dbReference type="PANTHER" id="PTHR11098">
    <property type="entry name" value="NICOTINATE PHOSPHORIBOSYLTRANSFERASE"/>
    <property type="match status" value="1"/>
</dbReference>
<dbReference type="OMA" id="IEHCLEY"/>
<reference evidence="9 10" key="1">
    <citation type="journal article" date="2007" name="Proc. Natl. Acad. Sci. U.S.A.">
        <title>Dandruff-associated Malassezia genomes reveal convergent and divergent virulence traits shared with plant and human fungal pathogens.</title>
        <authorList>
            <person name="Xu J."/>
            <person name="Saunders C.W."/>
            <person name="Hu P."/>
            <person name="Grant R.A."/>
            <person name="Boekhout T."/>
            <person name="Kuramae E.E."/>
            <person name="Kronstad J.W."/>
            <person name="Deangelis Y.M."/>
            <person name="Reeder N.L."/>
            <person name="Johnstone K.R."/>
            <person name="Leland M."/>
            <person name="Fieno A.M."/>
            <person name="Begley W.M."/>
            <person name="Sun Y."/>
            <person name="Lacey M.P."/>
            <person name="Chaudhary T."/>
            <person name="Keough T."/>
            <person name="Chu L."/>
            <person name="Sears R."/>
            <person name="Yuan B."/>
            <person name="Dawson T.L.Jr."/>
        </authorList>
    </citation>
    <scope>NUCLEOTIDE SEQUENCE [LARGE SCALE GENOMIC DNA]</scope>
    <source>
        <strain evidence="10">ATCC MYA-4612 / CBS 7966</strain>
    </source>
</reference>
<sequence length="287" mass="32011">MAIISETYFLMCETDWTLEGQRERAYEKGMDMLSQGIMLSEFGTRRRRSLATQVAVLEGLVQANKDIQASGNPNAGRLLGTSNVYLAKQFGLVPSGTIAHEWTMAIAAMQGYERSNVHALELWDQVYQPPAFTPQKPSDDLTIALTDTFSTKVFWDDLLSDERGREILKRWRGLRQDSGDSATFVQHALDMYRKIGVDPSTKLVIFSDGLNVRRCLDLQRMAKDVGIRAGFGVGTNLTNDFRRVSNGEPSRALNMVIKLNSVNGNQAVKISDDLTKNTGDPHEVAYV</sequence>
<dbReference type="GeneID" id="5853988"/>
<dbReference type="GO" id="GO:0004516">
    <property type="term" value="F:nicotinate phosphoribosyltransferase activity"/>
    <property type="evidence" value="ECO:0007669"/>
    <property type="project" value="UniProtKB-EC"/>
</dbReference>
<evidence type="ECO:0000313" key="9">
    <source>
        <dbReference type="EMBL" id="EDP42468.1"/>
    </source>
</evidence>
<name>A8Q889_MALGO</name>
<evidence type="ECO:0000256" key="2">
    <source>
        <dbReference type="ARBA" id="ARBA00010897"/>
    </source>
</evidence>
<evidence type="ECO:0000256" key="1">
    <source>
        <dbReference type="ARBA" id="ARBA00004952"/>
    </source>
</evidence>
<dbReference type="RefSeq" id="XP_001729682.1">
    <property type="nucleotide sequence ID" value="XM_001729630.1"/>
</dbReference>
<evidence type="ECO:0000259" key="8">
    <source>
        <dbReference type="Pfam" id="PF04095"/>
    </source>
</evidence>
<proteinExistence type="inferred from homology"/>
<dbReference type="STRING" id="425265.A8Q889"/>
<dbReference type="FunCoup" id="A8Q889">
    <property type="interactions" value="233"/>
</dbReference>
<dbReference type="SUPFAM" id="SSF51690">
    <property type="entry name" value="Nicotinate/Quinolinate PRTase C-terminal domain-like"/>
    <property type="match status" value="1"/>
</dbReference>
<evidence type="ECO:0000256" key="6">
    <source>
        <dbReference type="ARBA" id="ARBA00022642"/>
    </source>
</evidence>
<dbReference type="KEGG" id="mgl:MGL_3226"/>
<dbReference type="UniPathway" id="UPA00253">
    <property type="reaction ID" value="UER00457"/>
</dbReference>
<evidence type="ECO:0000256" key="3">
    <source>
        <dbReference type="ARBA" id="ARBA00013236"/>
    </source>
</evidence>
<evidence type="ECO:0000256" key="5">
    <source>
        <dbReference type="ARBA" id="ARBA00022598"/>
    </source>
</evidence>
<dbReference type="InterPro" id="IPR036068">
    <property type="entry name" value="Nicotinate_pribotase-like_C"/>
</dbReference>
<gene>
    <name evidence="9" type="ORF">MGL_3226</name>
</gene>